<proteinExistence type="predicted"/>
<dbReference type="RefSeq" id="WP_207977238.1">
    <property type="nucleotide sequence ID" value="NZ_CP068391.1"/>
</dbReference>
<name>A0A7U0RRD8_SERPR</name>
<organism evidence="2 3">
    <name type="scientific">Serratia proteamaculans</name>
    <dbReference type="NCBI Taxonomy" id="28151"/>
    <lineage>
        <taxon>Bacteria</taxon>
        <taxon>Pseudomonadati</taxon>
        <taxon>Pseudomonadota</taxon>
        <taxon>Gammaproteobacteria</taxon>
        <taxon>Enterobacterales</taxon>
        <taxon>Yersiniaceae</taxon>
        <taxon>Serratia</taxon>
    </lineage>
</organism>
<feature type="domain" description="DNA circulation N-terminal" evidence="1">
    <location>
        <begin position="24"/>
        <end position="117"/>
    </location>
</feature>
<dbReference type="Pfam" id="PF07157">
    <property type="entry name" value="DNA_circ_N"/>
    <property type="match status" value="1"/>
</dbReference>
<evidence type="ECO:0000313" key="2">
    <source>
        <dbReference type="EMBL" id="QQX56075.1"/>
    </source>
</evidence>
<dbReference type="InterPro" id="IPR052399">
    <property type="entry name" value="Phage_Baseplate_Assmbl_Protein"/>
</dbReference>
<dbReference type="PANTHER" id="PTHR37829">
    <property type="entry name" value="PHAGE-LIKE ELEMENT PBSX PROTEIN XKDT"/>
    <property type="match status" value="1"/>
</dbReference>
<dbReference type="InterPro" id="IPR009826">
    <property type="entry name" value="DNA_circ_N"/>
</dbReference>
<gene>
    <name evidence="2" type="ORF">JKX24_24595</name>
</gene>
<reference evidence="2 3" key="1">
    <citation type="submission" date="2021-01" db="EMBL/GenBank/DDBJ databases">
        <title>Chromosome sequence of Serratia proteamaculans strain 94 rif-r, isolated from spoiled beef.</title>
        <authorList>
            <person name="Zaytseva Y.V."/>
            <person name="Iablokov S.N."/>
            <person name="Klyukina A."/>
        </authorList>
    </citation>
    <scope>NUCLEOTIDE SEQUENCE [LARGE SCALE GENOMIC DNA]</scope>
    <source>
        <strain evidence="2 3">94 rif-r</strain>
    </source>
</reference>
<evidence type="ECO:0000259" key="1">
    <source>
        <dbReference type="Pfam" id="PF07157"/>
    </source>
</evidence>
<dbReference type="AlphaFoldDB" id="A0A7U0RRD8"/>
<dbReference type="PANTHER" id="PTHR37829:SF3">
    <property type="entry name" value="PROTEIN JAYE-RELATED"/>
    <property type="match status" value="1"/>
</dbReference>
<evidence type="ECO:0000313" key="3">
    <source>
        <dbReference type="Proteomes" id="UP000596176"/>
    </source>
</evidence>
<protein>
    <submittedName>
        <fullName evidence="2">DNA circularization protein</fullName>
    </submittedName>
</protein>
<accession>A0A7U0RRD8</accession>
<dbReference type="EMBL" id="CP068391">
    <property type="protein sequence ID" value="QQX56075.1"/>
    <property type="molecule type" value="Genomic_DNA"/>
</dbReference>
<sequence length="467" mass="50081">MALITDALSSLLGSGESWDWFEHIHPASFRGVPFAVVSAEGVFGRRQAVHEYPYRNTAWVEDLGRGTRKMTIRGFIVHNSLAYDAPDVITQRNSLVAACEMEGAGTLIHPTLGELTVSVPDGGLRVLESVDNGRSFEFTLTLIESGLKVFAITGSTQAASLVQTNWLRTGLMAATKFIATVKGEIRSVTQTIKTLRNTAAFWVNMVKGTANEVTNLSNVLKSTFGSARYGRYSKGNVGGGVSGSTGAINRSDDTADYAGLVHQKMAEAVTGRADLLTLTATFESVAAVDAFPVDARAIIDAVISVSGSVEEKIRMLETLASYRNTTFYATDAENAIAQSATILLCVLSAGALAVVAADYEPSSYDDAILMLNRVCDTLDDVLLIAADAGDDDDYLNLLETRNALVNAYSQKGAELSSLTQVVMSASLPALTLANRLYQNAARGDELVQSVQPRHPAFMPTKFRALRK</sequence>
<dbReference type="Proteomes" id="UP000596176">
    <property type="component" value="Chromosome"/>
</dbReference>